<evidence type="ECO:0000256" key="1">
    <source>
        <dbReference type="SAM" id="MobiDB-lite"/>
    </source>
</evidence>
<dbReference type="CDD" id="cd06257">
    <property type="entry name" value="DnaJ"/>
    <property type="match status" value="1"/>
</dbReference>
<sequence>MTMDPKERLHKLLQDDDIPDSTTAAADSTSNACNLYELLQVTEECKVPDIKKAYRKLALRFHPDKFHQTTGITQDDPTYTEKHAEWTQRFQRITLAYSILSDETKRRRYDRTGAVEDSVLDEVLEEGRDWEAYFDEIYQGMVNTQAIDQFAKTYRMSEEERQDVLEAYRESKGDIDAILNAVPLCTVEDEPRFRDILDQAIAGKEVPKYKAYKGFSAEKYAKRRVAAEKEAREAEVLAEELGLTDKLNKGGSRGNKRRRNETRETSEGEEDSTAGLQALIQKRNKHRMDDLIANLEAKYANGTDKSNGKKGKKGKRAKQHKESVPVDFVEPTDEEFEALQAKLFGKK</sequence>
<organism evidence="3 4">
    <name type="scientific">Dispira parvispora</name>
    <dbReference type="NCBI Taxonomy" id="1520584"/>
    <lineage>
        <taxon>Eukaryota</taxon>
        <taxon>Fungi</taxon>
        <taxon>Fungi incertae sedis</taxon>
        <taxon>Zoopagomycota</taxon>
        <taxon>Kickxellomycotina</taxon>
        <taxon>Dimargaritomycetes</taxon>
        <taxon>Dimargaritales</taxon>
        <taxon>Dimargaritaceae</taxon>
        <taxon>Dispira</taxon>
    </lineage>
</organism>
<dbReference type="PANTHER" id="PTHR44144:SF1">
    <property type="entry name" value="DNAJ HOMOLOG SUBFAMILY C MEMBER 9"/>
    <property type="match status" value="1"/>
</dbReference>
<dbReference type="InterPro" id="IPR052594">
    <property type="entry name" value="J_domain-containing_protein"/>
</dbReference>
<reference evidence="3" key="1">
    <citation type="submission" date="2022-07" db="EMBL/GenBank/DDBJ databases">
        <title>Phylogenomic reconstructions and comparative analyses of Kickxellomycotina fungi.</title>
        <authorList>
            <person name="Reynolds N.K."/>
            <person name="Stajich J.E."/>
            <person name="Barry K."/>
            <person name="Grigoriev I.V."/>
            <person name="Crous P."/>
            <person name="Smith M.E."/>
        </authorList>
    </citation>
    <scope>NUCLEOTIDE SEQUENCE</scope>
    <source>
        <strain evidence="3">RSA 1196</strain>
    </source>
</reference>
<feature type="domain" description="J" evidence="2">
    <location>
        <begin position="34"/>
        <end position="113"/>
    </location>
</feature>
<evidence type="ECO:0000313" key="3">
    <source>
        <dbReference type="EMBL" id="KAJ1969004.1"/>
    </source>
</evidence>
<protein>
    <recommendedName>
        <fullName evidence="2">J domain-containing protein</fullName>
    </recommendedName>
</protein>
<dbReference type="InterPro" id="IPR036869">
    <property type="entry name" value="J_dom_sf"/>
</dbReference>
<dbReference type="SUPFAM" id="SSF46565">
    <property type="entry name" value="Chaperone J-domain"/>
    <property type="match status" value="1"/>
</dbReference>
<dbReference type="GO" id="GO:0005634">
    <property type="term" value="C:nucleus"/>
    <property type="evidence" value="ECO:0007669"/>
    <property type="project" value="TreeGrafter"/>
</dbReference>
<dbReference type="SMART" id="SM00271">
    <property type="entry name" value="DnaJ"/>
    <property type="match status" value="1"/>
</dbReference>
<dbReference type="Pfam" id="PF00226">
    <property type="entry name" value="DnaJ"/>
    <property type="match status" value="1"/>
</dbReference>
<feature type="region of interest" description="Disordered" evidence="1">
    <location>
        <begin position="296"/>
        <end position="329"/>
    </location>
</feature>
<dbReference type="Pfam" id="PF23302">
    <property type="entry name" value="HTH_DNAJC9"/>
    <property type="match status" value="1"/>
</dbReference>
<dbReference type="PANTHER" id="PTHR44144">
    <property type="entry name" value="DNAJ HOMOLOG SUBFAMILY C MEMBER 9"/>
    <property type="match status" value="1"/>
</dbReference>
<evidence type="ECO:0000313" key="4">
    <source>
        <dbReference type="Proteomes" id="UP001150925"/>
    </source>
</evidence>
<dbReference type="PROSITE" id="PS50076">
    <property type="entry name" value="DNAJ_2"/>
    <property type="match status" value="1"/>
</dbReference>
<dbReference type="PRINTS" id="PR00625">
    <property type="entry name" value="JDOMAIN"/>
</dbReference>
<dbReference type="PROSITE" id="PS00636">
    <property type="entry name" value="DNAJ_1"/>
    <property type="match status" value="1"/>
</dbReference>
<comment type="caution">
    <text evidence="3">The sequence shown here is derived from an EMBL/GenBank/DDBJ whole genome shotgun (WGS) entry which is preliminary data.</text>
</comment>
<feature type="region of interest" description="Disordered" evidence="1">
    <location>
        <begin position="246"/>
        <end position="275"/>
    </location>
</feature>
<keyword evidence="4" id="KW-1185">Reference proteome</keyword>
<dbReference type="AlphaFoldDB" id="A0A9W8E5J6"/>
<dbReference type="OrthoDB" id="110024at2759"/>
<dbReference type="Proteomes" id="UP001150925">
    <property type="component" value="Unassembled WGS sequence"/>
</dbReference>
<dbReference type="InterPro" id="IPR056453">
    <property type="entry name" value="HTH_DNAJC9"/>
</dbReference>
<name>A0A9W8E5J6_9FUNG</name>
<dbReference type="Gene3D" id="1.10.287.110">
    <property type="entry name" value="DnaJ domain"/>
    <property type="match status" value="1"/>
</dbReference>
<dbReference type="InterPro" id="IPR018253">
    <property type="entry name" value="DnaJ_domain_CS"/>
</dbReference>
<dbReference type="GO" id="GO:0005737">
    <property type="term" value="C:cytoplasm"/>
    <property type="evidence" value="ECO:0007669"/>
    <property type="project" value="TreeGrafter"/>
</dbReference>
<feature type="compositionally biased region" description="Basic residues" evidence="1">
    <location>
        <begin position="308"/>
        <end position="319"/>
    </location>
</feature>
<evidence type="ECO:0000259" key="2">
    <source>
        <dbReference type="PROSITE" id="PS50076"/>
    </source>
</evidence>
<accession>A0A9W8E5J6</accession>
<gene>
    <name evidence="3" type="ORF">IWQ62_000901</name>
</gene>
<dbReference type="InterPro" id="IPR001623">
    <property type="entry name" value="DnaJ_domain"/>
</dbReference>
<proteinExistence type="predicted"/>
<dbReference type="EMBL" id="JANBPY010000107">
    <property type="protein sequence ID" value="KAJ1969004.1"/>
    <property type="molecule type" value="Genomic_DNA"/>
</dbReference>
<dbReference type="GO" id="GO:0031072">
    <property type="term" value="F:heat shock protein binding"/>
    <property type="evidence" value="ECO:0007669"/>
    <property type="project" value="TreeGrafter"/>
</dbReference>